<dbReference type="AlphaFoldDB" id="A0AAW2ZEX2"/>
<gene>
    <name evidence="2" type="ORF">AKO1_015206</name>
</gene>
<dbReference type="Proteomes" id="UP001431209">
    <property type="component" value="Unassembled WGS sequence"/>
</dbReference>
<reference evidence="2 3" key="1">
    <citation type="submission" date="2024-03" db="EMBL/GenBank/DDBJ databases">
        <title>The Acrasis kona genome and developmental transcriptomes reveal deep origins of eukaryotic multicellular pathways.</title>
        <authorList>
            <person name="Sheikh S."/>
            <person name="Fu C.-J."/>
            <person name="Brown M.W."/>
            <person name="Baldauf S.L."/>
        </authorList>
    </citation>
    <scope>NUCLEOTIDE SEQUENCE [LARGE SCALE GENOMIC DNA]</scope>
    <source>
        <strain evidence="2 3">ATCC MYA-3509</strain>
    </source>
</reference>
<dbReference type="EMBL" id="JAOPGA020001382">
    <property type="protein sequence ID" value="KAL0487899.1"/>
    <property type="molecule type" value="Genomic_DNA"/>
</dbReference>
<keyword evidence="1" id="KW-0732">Signal</keyword>
<feature type="chain" id="PRO_5043710973" evidence="1">
    <location>
        <begin position="26"/>
        <end position="98"/>
    </location>
</feature>
<proteinExistence type="predicted"/>
<protein>
    <submittedName>
        <fullName evidence="2">Uncharacterized protein</fullName>
    </submittedName>
</protein>
<comment type="caution">
    <text evidence="2">The sequence shown here is derived from an EMBL/GenBank/DDBJ whole genome shotgun (WGS) entry which is preliminary data.</text>
</comment>
<sequence>MSQVALPTVLLTLSVASMGIFQCGARRLTEGKYRTTNWMGQAEYALTMRDHAVSDSIKSGLCNQASPEMEAELEGVMLDALLKPRKDYSQQHEKVKQV</sequence>
<keyword evidence="3" id="KW-1185">Reference proteome</keyword>
<evidence type="ECO:0000313" key="2">
    <source>
        <dbReference type="EMBL" id="KAL0487899.1"/>
    </source>
</evidence>
<accession>A0AAW2ZEX2</accession>
<evidence type="ECO:0000313" key="3">
    <source>
        <dbReference type="Proteomes" id="UP001431209"/>
    </source>
</evidence>
<feature type="signal peptide" evidence="1">
    <location>
        <begin position="1"/>
        <end position="25"/>
    </location>
</feature>
<name>A0AAW2ZEX2_9EUKA</name>
<organism evidence="2 3">
    <name type="scientific">Acrasis kona</name>
    <dbReference type="NCBI Taxonomy" id="1008807"/>
    <lineage>
        <taxon>Eukaryota</taxon>
        <taxon>Discoba</taxon>
        <taxon>Heterolobosea</taxon>
        <taxon>Tetramitia</taxon>
        <taxon>Eutetramitia</taxon>
        <taxon>Acrasidae</taxon>
        <taxon>Acrasis</taxon>
    </lineage>
</organism>
<evidence type="ECO:0000256" key="1">
    <source>
        <dbReference type="SAM" id="SignalP"/>
    </source>
</evidence>